<evidence type="ECO:0000313" key="4">
    <source>
        <dbReference type="Proteomes" id="UP000553442"/>
    </source>
</evidence>
<feature type="compositionally biased region" description="Gly residues" evidence="1">
    <location>
        <begin position="380"/>
        <end position="389"/>
    </location>
</feature>
<dbReference type="PANTHER" id="PTHR37533">
    <property type="entry name" value="FLAGELLAR HOOK-LENGTH CONTROL PROTEIN"/>
    <property type="match status" value="1"/>
</dbReference>
<feature type="compositionally biased region" description="Low complexity" evidence="1">
    <location>
        <begin position="204"/>
        <end position="226"/>
    </location>
</feature>
<gene>
    <name evidence="3" type="ORF">BDK63_000761</name>
</gene>
<reference evidence="3 4" key="1">
    <citation type="submission" date="2020-08" db="EMBL/GenBank/DDBJ databases">
        <title>Genomic Encyclopedia of Archaeal and Bacterial Type Strains, Phase II (KMG-II): from individual species to whole genera.</title>
        <authorList>
            <person name="Goeker M."/>
        </authorList>
    </citation>
    <scope>NUCLEOTIDE SEQUENCE [LARGE SCALE GENOMIC DNA]</scope>
    <source>
        <strain evidence="3 4">5AG</strain>
    </source>
</reference>
<dbReference type="EMBL" id="JACHZF010000004">
    <property type="protein sequence ID" value="MBB3329921.1"/>
    <property type="molecule type" value="Genomic_DNA"/>
</dbReference>
<evidence type="ECO:0000259" key="2">
    <source>
        <dbReference type="Pfam" id="PF02120"/>
    </source>
</evidence>
<accession>A0A7W5K177</accession>
<dbReference type="InterPro" id="IPR038610">
    <property type="entry name" value="FliK-like_C_sf"/>
</dbReference>
<keyword evidence="3" id="KW-0969">Cilium</keyword>
<keyword evidence="3" id="KW-0282">Flagellum</keyword>
<dbReference type="InterPro" id="IPR021136">
    <property type="entry name" value="Flagellar_hook_control-like_C"/>
</dbReference>
<proteinExistence type="predicted"/>
<sequence>MDISLLLAGVAGKGQALSGKPTQGDGGFSLALERLGAAGAPGAPGQAGTQLPGASAKGLAASPLAALEIDLPQGRLDAMMQALGELPAEGVDARLAEIAERLALIQAAGQQAETPPTAEAAMPSTEAHHAALPAPAANVSPEGEPEMAAAGEWAALAVAAQPGVNEASRGLRHGEAAADGKAPPRLSAMEPPALAQAERLDARAGAAARPAVEGAAPRAAEPAISALPPRPDGQLTASEGRGSEPRGEGFAALLNGQPGSLASPAAGAGPNAAALSAPLNSPAWPQQFSQQVGQQMMMLGQRGGEQRIELHLNPAELGPLTISLKMSEQAAQAQFLSAHASVRGAVEQAIPQLREALAEQGISLGDTSVGEQRQDDTGGELAGQGGTGTRGSDAAPGEEGEALAASVAASPADISLDGRVDLYA</sequence>
<feature type="region of interest" description="Disordered" evidence="1">
    <location>
        <begin position="204"/>
        <end position="273"/>
    </location>
</feature>
<dbReference type="CDD" id="cd17470">
    <property type="entry name" value="T3SS_Flik_C"/>
    <property type="match status" value="1"/>
</dbReference>
<comment type="caution">
    <text evidence="3">The sequence shown here is derived from an EMBL/GenBank/DDBJ whole genome shotgun (WGS) entry which is preliminary data.</text>
</comment>
<dbReference type="AlphaFoldDB" id="A0A7W5K177"/>
<feature type="compositionally biased region" description="Low complexity" evidence="1">
    <location>
        <begin position="258"/>
        <end position="273"/>
    </location>
</feature>
<evidence type="ECO:0000256" key="1">
    <source>
        <dbReference type="SAM" id="MobiDB-lite"/>
    </source>
</evidence>
<feature type="domain" description="Flagellar hook-length control protein-like C-terminal" evidence="2">
    <location>
        <begin position="300"/>
        <end position="376"/>
    </location>
</feature>
<keyword evidence="3" id="KW-0966">Cell projection</keyword>
<evidence type="ECO:0000313" key="3">
    <source>
        <dbReference type="EMBL" id="MBB3329921.1"/>
    </source>
</evidence>
<dbReference type="Pfam" id="PF02120">
    <property type="entry name" value="Flg_hook"/>
    <property type="match status" value="1"/>
</dbReference>
<feature type="region of interest" description="Disordered" evidence="1">
    <location>
        <begin position="366"/>
        <end position="408"/>
    </location>
</feature>
<dbReference type="InterPro" id="IPR052563">
    <property type="entry name" value="FliK"/>
</dbReference>
<organism evidence="3 4">
    <name type="scientific">Halomonas campaniensis</name>
    <dbReference type="NCBI Taxonomy" id="213554"/>
    <lineage>
        <taxon>Bacteria</taxon>
        <taxon>Pseudomonadati</taxon>
        <taxon>Pseudomonadota</taxon>
        <taxon>Gammaproteobacteria</taxon>
        <taxon>Oceanospirillales</taxon>
        <taxon>Halomonadaceae</taxon>
        <taxon>Halomonas</taxon>
    </lineage>
</organism>
<dbReference type="Proteomes" id="UP000553442">
    <property type="component" value="Unassembled WGS sequence"/>
</dbReference>
<dbReference type="RefSeq" id="WP_183329997.1">
    <property type="nucleotide sequence ID" value="NZ_JACHZF010000004.1"/>
</dbReference>
<protein>
    <submittedName>
        <fullName evidence="3">Flagellar hook-length control protein FliK</fullName>
    </submittedName>
</protein>
<dbReference type="Gene3D" id="3.30.750.140">
    <property type="match status" value="1"/>
</dbReference>
<dbReference type="PANTHER" id="PTHR37533:SF2">
    <property type="entry name" value="FLAGELLAR HOOK-LENGTH CONTROL PROTEIN"/>
    <property type="match status" value="1"/>
</dbReference>
<keyword evidence="4" id="KW-1185">Reference proteome</keyword>
<name>A0A7W5K177_9GAMM</name>